<dbReference type="SUPFAM" id="SSF54909">
    <property type="entry name" value="Dimeric alpha+beta barrel"/>
    <property type="match status" value="1"/>
</dbReference>
<dbReference type="EMBL" id="LT960611">
    <property type="protein sequence ID" value="SON48700.1"/>
    <property type="molecule type" value="Genomic_DNA"/>
</dbReference>
<dbReference type="Proteomes" id="UP000235828">
    <property type="component" value="Chromosome A"/>
</dbReference>
<evidence type="ECO:0000313" key="1">
    <source>
        <dbReference type="EMBL" id="SON48700.1"/>
    </source>
</evidence>
<sequence length="106" mass="11203">MAQYLIVYFGGNPPATPEEGKIHMAAYKQWMASIGDGLVSPANPIKNSHTIEPGGNSNIGSATSMSGYTIIESESIENALKIAKKCPFLGIGGTLEVSELAEMPNF</sequence>
<protein>
    <recommendedName>
        <fullName evidence="3">YCII-related domain-containing protein</fullName>
    </recommendedName>
</protein>
<dbReference type="RefSeq" id="WP_102521502.1">
    <property type="nucleotide sequence ID" value="NZ_LT960611.1"/>
</dbReference>
<organism evidence="1 2">
    <name type="scientific">Vibrio tapetis subsp. tapetis</name>
    <dbReference type="NCBI Taxonomy" id="1671868"/>
    <lineage>
        <taxon>Bacteria</taxon>
        <taxon>Pseudomonadati</taxon>
        <taxon>Pseudomonadota</taxon>
        <taxon>Gammaproteobacteria</taxon>
        <taxon>Vibrionales</taxon>
        <taxon>Vibrionaceae</taxon>
        <taxon>Vibrio</taxon>
    </lineage>
</organism>
<accession>A0A2N8Z9X0</accession>
<dbReference type="AlphaFoldDB" id="A0A2N8Z9X0"/>
<evidence type="ECO:0000313" key="2">
    <source>
        <dbReference type="Proteomes" id="UP000235828"/>
    </source>
</evidence>
<name>A0A2N8Z9X0_9VIBR</name>
<evidence type="ECO:0008006" key="3">
    <source>
        <dbReference type="Google" id="ProtNLM"/>
    </source>
</evidence>
<keyword evidence="2" id="KW-1185">Reference proteome</keyword>
<proteinExistence type="predicted"/>
<dbReference type="OrthoDB" id="9807535at2"/>
<gene>
    <name evidence="1" type="ORF">VTAP4600_A0721</name>
</gene>
<dbReference type="InterPro" id="IPR011008">
    <property type="entry name" value="Dimeric_a/b-barrel"/>
</dbReference>
<dbReference type="KEGG" id="vta:A0721"/>
<reference evidence="1 2" key="1">
    <citation type="submission" date="2017-10" db="EMBL/GenBank/DDBJ databases">
        <authorList>
            <person name="Banno H."/>
            <person name="Chua N.-H."/>
        </authorList>
    </citation>
    <scope>NUCLEOTIDE SEQUENCE [LARGE SCALE GENOMIC DNA]</scope>
    <source>
        <strain evidence="1">Vibrio tapetis CECT4600</strain>
    </source>
</reference>